<dbReference type="FunFam" id="3.40.50.720:FF:000003">
    <property type="entry name" value="S-(hydroxymethyl)glutathione dehydrogenase"/>
    <property type="match status" value="1"/>
</dbReference>
<dbReference type="Gene3D" id="3.40.50.720">
    <property type="entry name" value="NAD(P)-binding Rossmann-like Domain"/>
    <property type="match status" value="1"/>
</dbReference>
<evidence type="ECO:0000256" key="5">
    <source>
        <dbReference type="ARBA" id="ARBA00023002"/>
    </source>
</evidence>
<evidence type="ECO:0000256" key="1">
    <source>
        <dbReference type="ARBA" id="ARBA00001947"/>
    </source>
</evidence>
<evidence type="ECO:0000256" key="4">
    <source>
        <dbReference type="ARBA" id="ARBA00022833"/>
    </source>
</evidence>
<evidence type="ECO:0000256" key="2">
    <source>
        <dbReference type="ARBA" id="ARBA00008072"/>
    </source>
</evidence>
<keyword evidence="5" id="KW-0560">Oxidoreductase</keyword>
<comment type="similarity">
    <text evidence="2 6">Belongs to the zinc-containing alcohol dehydrogenase family.</text>
</comment>
<organism evidence="8 9">
    <name type="scientific">Marinactinospora thermotolerans DSM 45154</name>
    <dbReference type="NCBI Taxonomy" id="1122192"/>
    <lineage>
        <taxon>Bacteria</taxon>
        <taxon>Bacillati</taxon>
        <taxon>Actinomycetota</taxon>
        <taxon>Actinomycetes</taxon>
        <taxon>Streptosporangiales</taxon>
        <taxon>Nocardiopsidaceae</taxon>
        <taxon>Marinactinospora</taxon>
    </lineage>
</organism>
<keyword evidence="9" id="KW-1185">Reference proteome</keyword>
<dbReference type="EMBL" id="FUWS01000003">
    <property type="protein sequence ID" value="SJZ76830.1"/>
    <property type="molecule type" value="Genomic_DNA"/>
</dbReference>
<reference evidence="8 9" key="1">
    <citation type="submission" date="2017-02" db="EMBL/GenBank/DDBJ databases">
        <authorList>
            <person name="Peterson S.W."/>
        </authorList>
    </citation>
    <scope>NUCLEOTIDE SEQUENCE [LARGE SCALE GENOMIC DNA]</scope>
    <source>
        <strain evidence="8 9">DSM 45154</strain>
    </source>
</reference>
<evidence type="ECO:0000256" key="6">
    <source>
        <dbReference type="RuleBase" id="RU361277"/>
    </source>
</evidence>
<dbReference type="Proteomes" id="UP000190637">
    <property type="component" value="Unassembled WGS sequence"/>
</dbReference>
<sequence length="363" mass="37338">MPTTVEAAVFSEIGAPPRIGEILLPDPGPGRVKVRLAAAGVCHSDLSLAEGRLAQPFPAVLGHEGAGTVIAVGPDVTDVQVGQRVVLNWAPPCRSCWFCHNGEPYLCERSGDAAHSPYASLPDGTALHAGLGTAAFAQETVVPTSAVVPLPDGIQPHNAALLGCAVLTGVGAVTNSARVRPGQSVAVIGLGGVGLAVLQGARLAGADPIIAVDVSPAKEELATRLGATHFRLAGDGLSREIRGLTGGRGVDHAFEVVGSAAAIRQAWSATRRGGSTTVVGVGAKDDRLSFNALELFHFARTLRGCVYGSADPATDIPELARHVHDGAIDLAAMVTDEITLAELPDAFHRMLEGKGGRSLIRFE</sequence>
<dbReference type="InterPro" id="IPR036291">
    <property type="entry name" value="NAD(P)-bd_dom_sf"/>
</dbReference>
<dbReference type="InterPro" id="IPR013154">
    <property type="entry name" value="ADH-like_N"/>
</dbReference>
<evidence type="ECO:0000256" key="3">
    <source>
        <dbReference type="ARBA" id="ARBA00022723"/>
    </source>
</evidence>
<evidence type="ECO:0000313" key="8">
    <source>
        <dbReference type="EMBL" id="SJZ76830.1"/>
    </source>
</evidence>
<dbReference type="InterPro" id="IPR020843">
    <property type="entry name" value="ER"/>
</dbReference>
<dbReference type="PANTHER" id="PTHR43350:SF21">
    <property type="entry name" value="S-NITROSOMYCOTHIOL REDUCTASE MSCR"/>
    <property type="match status" value="1"/>
</dbReference>
<keyword evidence="4 6" id="KW-0862">Zinc</keyword>
<dbReference type="InterPro" id="IPR002328">
    <property type="entry name" value="ADH_Zn_CS"/>
</dbReference>
<dbReference type="STRING" id="1122192.SAMN02745673_01383"/>
<protein>
    <submittedName>
        <fullName evidence="8">S-(Hydroxymethyl)glutathione dehydrogenase / alcohol dehydrogenase</fullName>
    </submittedName>
</protein>
<dbReference type="PANTHER" id="PTHR43350">
    <property type="entry name" value="NAD-DEPENDENT ALCOHOL DEHYDROGENASE"/>
    <property type="match status" value="1"/>
</dbReference>
<dbReference type="Pfam" id="PF08240">
    <property type="entry name" value="ADH_N"/>
    <property type="match status" value="1"/>
</dbReference>
<dbReference type="SUPFAM" id="SSF50129">
    <property type="entry name" value="GroES-like"/>
    <property type="match status" value="1"/>
</dbReference>
<evidence type="ECO:0000259" key="7">
    <source>
        <dbReference type="SMART" id="SM00829"/>
    </source>
</evidence>
<dbReference type="RefSeq" id="WP_078760768.1">
    <property type="nucleotide sequence ID" value="NZ_FUWS01000003.1"/>
</dbReference>
<dbReference type="SUPFAM" id="SSF51735">
    <property type="entry name" value="NAD(P)-binding Rossmann-fold domains"/>
    <property type="match status" value="1"/>
</dbReference>
<dbReference type="InterPro" id="IPR013149">
    <property type="entry name" value="ADH-like_C"/>
</dbReference>
<dbReference type="Gene3D" id="3.90.180.10">
    <property type="entry name" value="Medium-chain alcohol dehydrogenases, catalytic domain"/>
    <property type="match status" value="1"/>
</dbReference>
<proteinExistence type="inferred from homology"/>
<dbReference type="PROSITE" id="PS00059">
    <property type="entry name" value="ADH_ZINC"/>
    <property type="match status" value="1"/>
</dbReference>
<feature type="domain" description="Enoyl reductase (ER)" evidence="7">
    <location>
        <begin position="14"/>
        <end position="360"/>
    </location>
</feature>
<dbReference type="GO" id="GO:0016491">
    <property type="term" value="F:oxidoreductase activity"/>
    <property type="evidence" value="ECO:0007669"/>
    <property type="project" value="UniProtKB-KW"/>
</dbReference>
<dbReference type="AlphaFoldDB" id="A0A1T4NC22"/>
<accession>A0A1T4NC22</accession>
<name>A0A1T4NC22_9ACTN</name>
<dbReference type="CDD" id="cd08279">
    <property type="entry name" value="Zn_ADH_class_III"/>
    <property type="match status" value="1"/>
</dbReference>
<keyword evidence="3 6" id="KW-0479">Metal-binding</keyword>
<evidence type="ECO:0000313" key="9">
    <source>
        <dbReference type="Proteomes" id="UP000190637"/>
    </source>
</evidence>
<dbReference type="OrthoDB" id="334894at2"/>
<dbReference type="SMART" id="SM00829">
    <property type="entry name" value="PKS_ER"/>
    <property type="match status" value="1"/>
</dbReference>
<gene>
    <name evidence="8" type="ORF">SAMN02745673_01383</name>
</gene>
<dbReference type="GO" id="GO:0008270">
    <property type="term" value="F:zinc ion binding"/>
    <property type="evidence" value="ECO:0007669"/>
    <property type="project" value="InterPro"/>
</dbReference>
<dbReference type="InterPro" id="IPR011032">
    <property type="entry name" value="GroES-like_sf"/>
</dbReference>
<dbReference type="Pfam" id="PF00107">
    <property type="entry name" value="ADH_zinc_N"/>
    <property type="match status" value="1"/>
</dbReference>
<comment type="cofactor">
    <cofactor evidence="1 6">
        <name>Zn(2+)</name>
        <dbReference type="ChEBI" id="CHEBI:29105"/>
    </cofactor>
</comment>